<keyword evidence="3" id="KW-1185">Reference proteome</keyword>
<dbReference type="STRING" id="1172190.M947_06585"/>
<name>T0JNJ9_9BACT</name>
<comment type="caution">
    <text evidence="2">The sequence shown here is derived from an EMBL/GenBank/DDBJ whole genome shotgun (WGS) entry which is preliminary data.</text>
</comment>
<organism evidence="2 3">
    <name type="scientific">Sulfurimonas hongkongensis</name>
    <dbReference type="NCBI Taxonomy" id="1172190"/>
    <lineage>
        <taxon>Bacteria</taxon>
        <taxon>Pseudomonadati</taxon>
        <taxon>Campylobacterota</taxon>
        <taxon>Epsilonproteobacteria</taxon>
        <taxon>Campylobacterales</taxon>
        <taxon>Sulfurimonadaceae</taxon>
        <taxon>Sulfurimonas</taxon>
    </lineage>
</organism>
<gene>
    <name evidence="2" type="ORF">M947_06585</name>
</gene>
<proteinExistence type="predicted"/>
<evidence type="ECO:0000256" key="1">
    <source>
        <dbReference type="SAM" id="MobiDB-lite"/>
    </source>
</evidence>
<feature type="region of interest" description="Disordered" evidence="1">
    <location>
        <begin position="1233"/>
        <end position="1260"/>
    </location>
</feature>
<dbReference type="eggNOG" id="COG1195">
    <property type="taxonomic scope" value="Bacteria"/>
</dbReference>
<evidence type="ECO:0000313" key="2">
    <source>
        <dbReference type="EMBL" id="EQB39656.1"/>
    </source>
</evidence>
<protein>
    <submittedName>
        <fullName evidence="2">Uncharacterized protein</fullName>
    </submittedName>
</protein>
<reference evidence="2 3" key="1">
    <citation type="submission" date="2013-07" db="EMBL/GenBank/DDBJ databases">
        <title>Sulfurimonas hongkongensis AST-10 Genome Sequencing.</title>
        <authorList>
            <person name="Cai L."/>
            <person name="Zhang T."/>
        </authorList>
    </citation>
    <scope>NUCLEOTIDE SEQUENCE [LARGE SCALE GENOMIC DNA]</scope>
    <source>
        <strain evidence="2 3">AST-10</strain>
    </source>
</reference>
<accession>T0JNJ9</accession>
<dbReference type="OrthoDB" id="5363773at2"/>
<feature type="compositionally biased region" description="Low complexity" evidence="1">
    <location>
        <begin position="1244"/>
        <end position="1260"/>
    </location>
</feature>
<dbReference type="EMBL" id="AUPZ01000007">
    <property type="protein sequence ID" value="EQB39656.1"/>
    <property type="molecule type" value="Genomic_DNA"/>
</dbReference>
<sequence length="1260" mass="137829">MKVLSPLLGLFKKIFPILLFFLVTLLYADIEPNNSCAKEEIISELHNKTISVSHAESGSVQKNSDTYDYYKFTAGISGNVNISLTTNKTNNSIIVGSSCEGSNYYSDITNSNTKIAPAFSVTAGTTIHIRIERRYATTMTYNLNISIDDGTITTSQRNFTLRNPANSRNILGDYQVIGNTVLCVKKDGSCYDYTKSSANHNLDLKFIDVDNTNNTFNNSSQAKLSIPPSAKVKWAAIYAQGHILNKNQSQTVAILKDPMKITVPSISGTISSIPKQIDLYPRSGSNGYTYSTYSDIPELVGLEGSAINGMVTVANVKAYEGKEDSGLGNYGAWTLVVIYESDNISLKNISVFDGYRIIKDETGFNDIAINIDGFITPTSGNIVSRVSIFAGEGDKNIVGDKLYLNDTQIGNKGNAFYSHITSDIVRNPSYSNNQGIDIQTFDVGTNGLNLIKNSDYNARIKFSSTGDHYYPSLAIFSTELYEPRVCYKQEFFNELGDPIVEDIKVGDTITVHTWISNMKKDSLDVNLETADKVEITVELDNENFEYIPNTIKIKNVYELDFSNKTDAIKDDIADFLFDTNTTKWRVGTGANSTNGGELTPNITASNDNKAFVEFQVKLLQEGDIHINNIYKVSYENPQLGVRFGDESPINIGVCADIDTALAIGGVLGKFNVVNENGGNGSFNDPSSPETYLNTQVVNRPFNVKILSLNENGTALKPFTGNVSVSLIENPYDGSCGNSEICKQAKCENAVPISATKDITFNGSYVVEQFNYIKATKSALFRVNYGTANDPKFACSIDGFAIRPDRFELSAPAGEHIELLTSAKNYNFSLIAAQYGNNMPSSEYNVANVDSSSIALKKILYMPDGSDGTAVLNGSLNYTSTSFNIVDGSANNVVGINFTDVGRVNIKMIDKTWAKYDIDNGDTIESCDSQGAWVCGDINATFIPSHFALSGVELHNNSGSTFTYISDDLNISAPYSVVLTAQNALNATTQNFDKDSWENPVNVSITLPTVIGMTPNKNELDLGLNLDFVNGVKNILSNDSNLSFNFNREVNKTINPFVIEGGDTNLTAISQYSASGTTKDITGTNTAANKATFIYGRTHAPRQRYTDNSGSALIYFEAYCFGTDANGVSCDKLLLPNGLNSRNTNDLRWFVNSQHDTNHGVIGNVVEKNALGRVNPTGQTGINSVTTVDMTYTEDQGYPYKTTMENNASSWLIHNEHDAGATTNQFPVEFSKASSEWSGKHETDTTTNDHNATNTNRRSMW</sequence>
<dbReference type="RefSeq" id="WP_021287579.1">
    <property type="nucleotide sequence ID" value="NZ_AUPZ01000007.1"/>
</dbReference>
<evidence type="ECO:0000313" key="3">
    <source>
        <dbReference type="Proteomes" id="UP000015520"/>
    </source>
</evidence>
<dbReference type="Proteomes" id="UP000015520">
    <property type="component" value="Unassembled WGS sequence"/>
</dbReference>
<dbReference type="PATRIC" id="fig|1172190.3.peg.1276"/>
<dbReference type="AlphaFoldDB" id="T0JNJ9"/>
<dbReference type="Gene3D" id="2.60.120.380">
    <property type="match status" value="1"/>
</dbReference>